<keyword evidence="1" id="KW-0969">Cilium</keyword>
<sequence>MVDKHEELMTSPHLKFNNLTLISTHGLPGKCMLEKQHKQFLINSHCFNDDDYALMSLCSWVKVVVGKMTGIDRCAKHVTISEGGKVPYDHLILCTGQQYQVPCPTGADIRKLPTNREVIQNRQQKYTGVVPSNLFILSDEEDCLLAMKWVKENLIGVSDLEGGAVQDPGQSTMYVVV</sequence>
<accession>A0ACB8EBE1</accession>
<keyword evidence="1" id="KW-0282">Flagellum</keyword>
<evidence type="ECO:0000313" key="1">
    <source>
        <dbReference type="EMBL" id="KAH7989862.1"/>
    </source>
</evidence>
<organism evidence="1 2">
    <name type="scientific">Sphaerodactylus townsendi</name>
    <dbReference type="NCBI Taxonomy" id="933632"/>
    <lineage>
        <taxon>Eukaryota</taxon>
        <taxon>Metazoa</taxon>
        <taxon>Chordata</taxon>
        <taxon>Craniata</taxon>
        <taxon>Vertebrata</taxon>
        <taxon>Euteleostomi</taxon>
        <taxon>Lepidosauria</taxon>
        <taxon>Squamata</taxon>
        <taxon>Bifurcata</taxon>
        <taxon>Gekkota</taxon>
        <taxon>Sphaerodactylidae</taxon>
        <taxon>Sphaerodactylus</taxon>
    </lineage>
</organism>
<reference evidence="1" key="1">
    <citation type="submission" date="2021-08" db="EMBL/GenBank/DDBJ databases">
        <title>The first chromosome-level gecko genome reveals the dynamic sex chromosomes of Neotropical dwarf geckos (Sphaerodactylidae: Sphaerodactylus).</title>
        <authorList>
            <person name="Pinto B.J."/>
            <person name="Keating S.E."/>
            <person name="Gamble T."/>
        </authorList>
    </citation>
    <scope>NUCLEOTIDE SEQUENCE</scope>
    <source>
        <strain evidence="1">TG3544</strain>
    </source>
</reference>
<evidence type="ECO:0000313" key="2">
    <source>
        <dbReference type="Proteomes" id="UP000827872"/>
    </source>
</evidence>
<protein>
    <submittedName>
        <fullName evidence="1">Cilia- and flagella-associated protein 61</fullName>
    </submittedName>
</protein>
<keyword evidence="2" id="KW-1185">Reference proteome</keyword>
<dbReference type="Proteomes" id="UP000827872">
    <property type="component" value="Linkage Group LG14"/>
</dbReference>
<comment type="caution">
    <text evidence="1">The sequence shown here is derived from an EMBL/GenBank/DDBJ whole genome shotgun (WGS) entry which is preliminary data.</text>
</comment>
<dbReference type="EMBL" id="CM037627">
    <property type="protein sequence ID" value="KAH7989862.1"/>
    <property type="molecule type" value="Genomic_DNA"/>
</dbReference>
<gene>
    <name evidence="1" type="primary">CFAP61_1</name>
    <name evidence="1" type="ORF">K3G42_015510</name>
</gene>
<proteinExistence type="predicted"/>
<keyword evidence="1" id="KW-0966">Cell projection</keyword>
<name>A0ACB8EBE1_9SAUR</name>